<dbReference type="Gene3D" id="3.60.15.10">
    <property type="entry name" value="Ribonuclease Z/Hydroxyacylglutathione hydrolase-like"/>
    <property type="match status" value="1"/>
</dbReference>
<feature type="domain" description="Metallo-beta-lactamase" evidence="6">
    <location>
        <begin position="30"/>
        <end position="236"/>
    </location>
</feature>
<evidence type="ECO:0000256" key="5">
    <source>
        <dbReference type="ARBA" id="ARBA00022833"/>
    </source>
</evidence>
<accession>A0ABW4MZ48</accession>
<dbReference type="CDD" id="cd07729">
    <property type="entry name" value="AHL_lactonase_MBL-fold"/>
    <property type="match status" value="1"/>
</dbReference>
<keyword evidence="5" id="KW-0862">Zinc</keyword>
<dbReference type="Pfam" id="PF00753">
    <property type="entry name" value="Lactamase_B"/>
    <property type="match status" value="1"/>
</dbReference>
<protein>
    <submittedName>
        <fullName evidence="7">N-acyl homoserine lactonase family protein</fullName>
    </submittedName>
</protein>
<evidence type="ECO:0000259" key="6">
    <source>
        <dbReference type="SMART" id="SM00849"/>
    </source>
</evidence>
<keyword evidence="4" id="KW-0378">Hydrolase</keyword>
<gene>
    <name evidence="7" type="ORF">ACFSC0_03605</name>
</gene>
<sequence length="252" mass="27746">MAVKLFGCVCDQFHSPGAGLGMAGDRVSVPVPFYVIEHPSGVAVFDCGLHADMMQADDPYRRRLRSQEMDVSLAPEETVTRSLERLDIDPAAVRFAVLSHLHFDHAGGLNELPNATIVVQAREWAAGSDDELAARYFLPRRFFDLGHQVRQVDGEHDLFGDGSVTLLPSYGHTPGHQSLQVRTEAGDYILTADACYNCRTAETREFPAHFDGPAMNRSLDALLARRGPDTLVIYGHDPDQWGERALLSSSRG</sequence>
<organism evidence="7 8">
    <name type="scientific">Phenylobacterium terrae</name>
    <dbReference type="NCBI Taxonomy" id="2665495"/>
    <lineage>
        <taxon>Bacteria</taxon>
        <taxon>Pseudomonadati</taxon>
        <taxon>Pseudomonadota</taxon>
        <taxon>Alphaproteobacteria</taxon>
        <taxon>Caulobacterales</taxon>
        <taxon>Caulobacteraceae</taxon>
        <taxon>Phenylobacterium</taxon>
    </lineage>
</organism>
<evidence type="ECO:0000256" key="2">
    <source>
        <dbReference type="ARBA" id="ARBA00007749"/>
    </source>
</evidence>
<dbReference type="SMART" id="SM00849">
    <property type="entry name" value="Lactamase_B"/>
    <property type="match status" value="1"/>
</dbReference>
<dbReference type="InterPro" id="IPR051013">
    <property type="entry name" value="MBL_superfamily_lactonases"/>
</dbReference>
<dbReference type="RefSeq" id="WP_377280477.1">
    <property type="nucleotide sequence ID" value="NZ_JBHRSI010000001.1"/>
</dbReference>
<keyword evidence="8" id="KW-1185">Reference proteome</keyword>
<evidence type="ECO:0000256" key="1">
    <source>
        <dbReference type="ARBA" id="ARBA00001947"/>
    </source>
</evidence>
<evidence type="ECO:0000256" key="4">
    <source>
        <dbReference type="ARBA" id="ARBA00022801"/>
    </source>
</evidence>
<dbReference type="InterPro" id="IPR001279">
    <property type="entry name" value="Metallo-B-lactamas"/>
</dbReference>
<name>A0ABW4MZ48_9CAUL</name>
<evidence type="ECO:0000313" key="7">
    <source>
        <dbReference type="EMBL" id="MFD1782469.1"/>
    </source>
</evidence>
<dbReference type="PANTHER" id="PTHR42978">
    <property type="entry name" value="QUORUM-QUENCHING LACTONASE YTNP-RELATED-RELATED"/>
    <property type="match status" value="1"/>
</dbReference>
<dbReference type="Proteomes" id="UP001597237">
    <property type="component" value="Unassembled WGS sequence"/>
</dbReference>
<evidence type="ECO:0000256" key="3">
    <source>
        <dbReference type="ARBA" id="ARBA00022723"/>
    </source>
</evidence>
<reference evidence="8" key="1">
    <citation type="journal article" date="2019" name="Int. J. Syst. Evol. Microbiol.">
        <title>The Global Catalogue of Microorganisms (GCM) 10K type strain sequencing project: providing services to taxonomists for standard genome sequencing and annotation.</title>
        <authorList>
            <consortium name="The Broad Institute Genomics Platform"/>
            <consortium name="The Broad Institute Genome Sequencing Center for Infectious Disease"/>
            <person name="Wu L."/>
            <person name="Ma J."/>
        </authorList>
    </citation>
    <scope>NUCLEOTIDE SEQUENCE [LARGE SCALE GENOMIC DNA]</scope>
    <source>
        <strain evidence="8">DFY28</strain>
    </source>
</reference>
<comment type="similarity">
    <text evidence="2">Belongs to the metallo-beta-lactamase superfamily.</text>
</comment>
<comment type="cofactor">
    <cofactor evidence="1">
        <name>Zn(2+)</name>
        <dbReference type="ChEBI" id="CHEBI:29105"/>
    </cofactor>
</comment>
<dbReference type="EMBL" id="JBHUEY010000001">
    <property type="protein sequence ID" value="MFD1782469.1"/>
    <property type="molecule type" value="Genomic_DNA"/>
</dbReference>
<keyword evidence="3" id="KW-0479">Metal-binding</keyword>
<dbReference type="SUPFAM" id="SSF56281">
    <property type="entry name" value="Metallo-hydrolase/oxidoreductase"/>
    <property type="match status" value="1"/>
</dbReference>
<proteinExistence type="inferred from homology"/>
<dbReference type="PANTHER" id="PTHR42978:SF2">
    <property type="entry name" value="102 KBASES UNSTABLE REGION: FROM 1 TO 119443"/>
    <property type="match status" value="1"/>
</dbReference>
<comment type="caution">
    <text evidence="7">The sequence shown here is derived from an EMBL/GenBank/DDBJ whole genome shotgun (WGS) entry which is preliminary data.</text>
</comment>
<evidence type="ECO:0000313" key="8">
    <source>
        <dbReference type="Proteomes" id="UP001597237"/>
    </source>
</evidence>
<dbReference type="InterPro" id="IPR036866">
    <property type="entry name" value="RibonucZ/Hydroxyglut_hydro"/>
</dbReference>